<keyword evidence="9" id="KW-0560">Oxidoreductase</keyword>
<dbReference type="RefSeq" id="XP_017996139.1">
    <property type="nucleotide sequence ID" value="XM_018149465.1"/>
</dbReference>
<dbReference type="GeneID" id="28741345"/>
<dbReference type="InterPro" id="IPR025700">
    <property type="entry name" value="Lys/Orn_oxygenase"/>
</dbReference>
<dbReference type="STRING" id="1664694.A0A0N1H4H8"/>
<evidence type="ECO:0000256" key="5">
    <source>
        <dbReference type="ARBA" id="ARBA00018612"/>
    </source>
</evidence>
<dbReference type="Pfam" id="PF13434">
    <property type="entry name" value="Lys_Orn_oxgnase"/>
    <property type="match status" value="1"/>
</dbReference>
<protein>
    <recommendedName>
        <fullName evidence="5">L-ornithine N(5)-monooxygenase</fullName>
        <ecNumber evidence="4">1.14.13.196</ecNumber>
    </recommendedName>
    <alternativeName>
        <fullName evidence="10">L-ornithine N(5)-oxygenase</fullName>
    </alternativeName>
</protein>
<name>A0A0N1H4H8_9EURO</name>
<dbReference type="EC" id="1.14.13.196" evidence="4"/>
<sequence>MAPGLISEQIRIDNSAPMFLYESRDSEMVQTNSAGGDEVHNPSLERSSQKPGHQANALTPPLSPTERNEMNDLVCIGFGPAGLGIAVALNDMYGSDTTGNAGSETTIRQRVRFLEKQSNFSWHPGMLLPGAKMQISFIKDLATLRDPRSYFTFLNYLKEEQRLVQFTNLSTFLPSRLEFERYMRWAANHFESSVDYSEEVTSVRPIRYVTGQKYDRLEIESRNCRTGHTSKRISKNVVIAVGGYQSRPAIFQKHNHRILHTSEYLTKIVAVVGSGQSAAEVFNDLHTRYPNASTRLIMRDTALRPSDDSPFVNEVFDPSAVDTFYHADRHQRDEAIKKNRATNYSVVRLPLLEHIYESMYTQSIEEPDRSKWQHQILPSRDVVGVSEEGADQKISLALRRLDSGDGKNEENASFDAVILATGYKRDQHIAMLEACQEINSSKDGSWTPNRDYSLGLDRSMVEADVGIWLQGANESSHGLADSLLSIIATRSGELVQSIFGNGKR</sequence>
<dbReference type="PRINTS" id="PR00368">
    <property type="entry name" value="FADPNR"/>
</dbReference>
<comment type="cofactor">
    <cofactor evidence="1">
        <name>FAD</name>
        <dbReference type="ChEBI" id="CHEBI:57692"/>
    </cofactor>
</comment>
<organism evidence="14 15">
    <name type="scientific">Cyphellophora attinorum</name>
    <dbReference type="NCBI Taxonomy" id="1664694"/>
    <lineage>
        <taxon>Eukaryota</taxon>
        <taxon>Fungi</taxon>
        <taxon>Dikarya</taxon>
        <taxon>Ascomycota</taxon>
        <taxon>Pezizomycotina</taxon>
        <taxon>Eurotiomycetes</taxon>
        <taxon>Chaetothyriomycetidae</taxon>
        <taxon>Chaetothyriales</taxon>
        <taxon>Cyphellophoraceae</taxon>
        <taxon>Cyphellophora</taxon>
    </lineage>
</organism>
<keyword evidence="6" id="KW-0285">Flavoprotein</keyword>
<dbReference type="GO" id="GO:0006879">
    <property type="term" value="P:intracellular iron ion homeostasis"/>
    <property type="evidence" value="ECO:0007669"/>
    <property type="project" value="TreeGrafter"/>
</dbReference>
<dbReference type="PANTHER" id="PTHR42802">
    <property type="entry name" value="MONOOXYGENASE"/>
    <property type="match status" value="1"/>
</dbReference>
<comment type="pathway">
    <text evidence="2">Siderophore biosynthesis.</text>
</comment>
<dbReference type="Gene3D" id="3.50.50.60">
    <property type="entry name" value="FAD/NAD(P)-binding domain"/>
    <property type="match status" value="1"/>
</dbReference>
<dbReference type="EMBL" id="LFJN01000033">
    <property type="protein sequence ID" value="KPI36176.1"/>
    <property type="molecule type" value="Genomic_DNA"/>
</dbReference>
<evidence type="ECO:0000256" key="10">
    <source>
        <dbReference type="ARBA" id="ARBA00030351"/>
    </source>
</evidence>
<comment type="catalytic activity">
    <reaction evidence="12">
        <text>L-ornithine + NADH + O2 = N(5)-hydroxy-L-ornithine + NAD(+) + H2O</text>
        <dbReference type="Rhea" id="RHEA:41512"/>
        <dbReference type="ChEBI" id="CHEBI:15377"/>
        <dbReference type="ChEBI" id="CHEBI:15379"/>
        <dbReference type="ChEBI" id="CHEBI:46911"/>
        <dbReference type="ChEBI" id="CHEBI:57540"/>
        <dbReference type="ChEBI" id="CHEBI:57945"/>
        <dbReference type="ChEBI" id="CHEBI:78275"/>
        <dbReference type="EC" id="1.14.13.196"/>
    </reaction>
</comment>
<gene>
    <name evidence="14" type="ORF">AB675_8971</name>
</gene>
<comment type="catalytic activity">
    <reaction evidence="11">
        <text>L-ornithine + NADPH + O2 = N(5)-hydroxy-L-ornithine + NADP(+) + H2O</text>
        <dbReference type="Rhea" id="RHEA:41508"/>
        <dbReference type="ChEBI" id="CHEBI:15377"/>
        <dbReference type="ChEBI" id="CHEBI:15379"/>
        <dbReference type="ChEBI" id="CHEBI:46911"/>
        <dbReference type="ChEBI" id="CHEBI:57783"/>
        <dbReference type="ChEBI" id="CHEBI:58349"/>
        <dbReference type="ChEBI" id="CHEBI:78275"/>
        <dbReference type="EC" id="1.14.13.196"/>
    </reaction>
</comment>
<dbReference type="Proteomes" id="UP000038010">
    <property type="component" value="Unassembled WGS sequence"/>
</dbReference>
<dbReference type="SUPFAM" id="SSF51905">
    <property type="entry name" value="FAD/NAD(P)-binding domain"/>
    <property type="match status" value="1"/>
</dbReference>
<dbReference type="VEuPathDB" id="FungiDB:AB675_8971"/>
<feature type="region of interest" description="Disordered" evidence="13">
    <location>
        <begin position="27"/>
        <end position="66"/>
    </location>
</feature>
<comment type="caution">
    <text evidence="14">The sequence shown here is derived from an EMBL/GenBank/DDBJ whole genome shotgun (WGS) entry which is preliminary data.</text>
</comment>
<evidence type="ECO:0000256" key="2">
    <source>
        <dbReference type="ARBA" id="ARBA00004924"/>
    </source>
</evidence>
<evidence type="ECO:0000313" key="14">
    <source>
        <dbReference type="EMBL" id="KPI36176.1"/>
    </source>
</evidence>
<dbReference type="GO" id="GO:0004497">
    <property type="term" value="F:monooxygenase activity"/>
    <property type="evidence" value="ECO:0007669"/>
    <property type="project" value="UniProtKB-KW"/>
</dbReference>
<dbReference type="OrthoDB" id="3519933at2759"/>
<evidence type="ECO:0000256" key="8">
    <source>
        <dbReference type="ARBA" id="ARBA00022857"/>
    </source>
</evidence>
<evidence type="ECO:0000313" key="15">
    <source>
        <dbReference type="Proteomes" id="UP000038010"/>
    </source>
</evidence>
<keyword evidence="14" id="KW-0503">Monooxygenase</keyword>
<keyword evidence="7" id="KW-0274">FAD</keyword>
<evidence type="ECO:0000256" key="1">
    <source>
        <dbReference type="ARBA" id="ARBA00001974"/>
    </source>
</evidence>
<keyword evidence="8" id="KW-0521">NADP</keyword>
<evidence type="ECO:0000256" key="3">
    <source>
        <dbReference type="ARBA" id="ARBA00007588"/>
    </source>
</evidence>
<comment type="similarity">
    <text evidence="3">Belongs to the lysine N(6)-hydroxylase/L-ornithine N(5)-oxygenase family.</text>
</comment>
<dbReference type="AlphaFoldDB" id="A0A0N1H4H8"/>
<evidence type="ECO:0000256" key="4">
    <source>
        <dbReference type="ARBA" id="ARBA00012881"/>
    </source>
</evidence>
<evidence type="ECO:0000256" key="6">
    <source>
        <dbReference type="ARBA" id="ARBA00022630"/>
    </source>
</evidence>
<reference evidence="14 15" key="1">
    <citation type="submission" date="2015-06" db="EMBL/GenBank/DDBJ databases">
        <title>Draft genome of the ant-associated black yeast Phialophora attae CBS 131958.</title>
        <authorList>
            <person name="Moreno L.F."/>
            <person name="Stielow B.J."/>
            <person name="de Hoog S."/>
            <person name="Vicente V.A."/>
            <person name="Weiss V.A."/>
            <person name="de Vries M."/>
            <person name="Cruz L.M."/>
            <person name="Souza E.M."/>
        </authorList>
    </citation>
    <scope>NUCLEOTIDE SEQUENCE [LARGE SCALE GENOMIC DNA]</scope>
    <source>
        <strain evidence="14 15">CBS 131958</strain>
    </source>
</reference>
<proteinExistence type="inferred from homology"/>
<evidence type="ECO:0000256" key="7">
    <source>
        <dbReference type="ARBA" id="ARBA00022827"/>
    </source>
</evidence>
<dbReference type="InterPro" id="IPR036188">
    <property type="entry name" value="FAD/NAD-bd_sf"/>
</dbReference>
<evidence type="ECO:0000256" key="11">
    <source>
        <dbReference type="ARBA" id="ARBA00047598"/>
    </source>
</evidence>
<keyword evidence="15" id="KW-1185">Reference proteome</keyword>
<accession>A0A0N1H4H8</accession>
<evidence type="ECO:0000256" key="12">
    <source>
        <dbReference type="ARBA" id="ARBA00049248"/>
    </source>
</evidence>
<evidence type="ECO:0000256" key="9">
    <source>
        <dbReference type="ARBA" id="ARBA00023002"/>
    </source>
</evidence>
<evidence type="ECO:0000256" key="13">
    <source>
        <dbReference type="SAM" id="MobiDB-lite"/>
    </source>
</evidence>
<dbReference type="PANTHER" id="PTHR42802:SF1">
    <property type="entry name" value="L-ORNITHINE N(5)-MONOOXYGENASE"/>
    <property type="match status" value="1"/>
</dbReference>